<accession>A0A078BBG5</accession>
<proteinExistence type="predicted"/>
<dbReference type="AlphaFoldDB" id="A0A078BBG5"/>
<evidence type="ECO:0000313" key="1">
    <source>
        <dbReference type="EMBL" id="CDW91556.1"/>
    </source>
</evidence>
<dbReference type="EMBL" id="CCKQ01019538">
    <property type="protein sequence ID" value="CDW91556.1"/>
    <property type="molecule type" value="Genomic_DNA"/>
</dbReference>
<name>A0A078BBG5_STYLE</name>
<sequence>MSKYQIFYDDSDEDSGKLNKYNQNSEDQWGIQDFIFQPFGVGDTEIFIDEFDDIQSFLNCKSLMRKITNLTRFSQQYAQMQQNLVIEQDDDFQPYQESQMPPSLIMKEFQNQSQSIIIVNDPNNSMINYMDSTGIQDRNDSQSVAIELPQLPQIMSRKDDRPITDNKNRHQKMKFDHLSHQRLERILKIRNKAKQNLKQQHIYISFERNQDAINYSQITDQEKSIEMPKIEEKRQLQKSPDLVSNKFPLNQMKNQSNCSFITENDAGISQRALFYGRRYNNSLFRNDNKQITPQTNKQITISDNIQRPSRTELSYLDKYSNTMEKLQQIYRHKNTKDVLGSYSCSQQQINERNCQQVMKSFDQFSQRRGLVNNVKNVQEKFQYEKILNQINSIRNESKQVYQLNQNRKLGTERTYQKNNNFFINKQQLFTNRRQIEESGTRNLPNIDY</sequence>
<keyword evidence="2" id="KW-1185">Reference proteome</keyword>
<dbReference type="Proteomes" id="UP000039865">
    <property type="component" value="Unassembled WGS sequence"/>
</dbReference>
<protein>
    <submittedName>
        <fullName evidence="1">Uncharacterized protein</fullName>
    </submittedName>
</protein>
<organism evidence="1 2">
    <name type="scientific">Stylonychia lemnae</name>
    <name type="common">Ciliate</name>
    <dbReference type="NCBI Taxonomy" id="5949"/>
    <lineage>
        <taxon>Eukaryota</taxon>
        <taxon>Sar</taxon>
        <taxon>Alveolata</taxon>
        <taxon>Ciliophora</taxon>
        <taxon>Intramacronucleata</taxon>
        <taxon>Spirotrichea</taxon>
        <taxon>Stichotrichia</taxon>
        <taxon>Sporadotrichida</taxon>
        <taxon>Oxytrichidae</taxon>
        <taxon>Stylonychinae</taxon>
        <taxon>Stylonychia</taxon>
    </lineage>
</organism>
<gene>
    <name evidence="1" type="primary">Contig9296.g9934</name>
    <name evidence="1" type="ORF">STYLEM_20712</name>
</gene>
<reference evidence="1 2" key="1">
    <citation type="submission" date="2014-06" db="EMBL/GenBank/DDBJ databases">
        <authorList>
            <person name="Swart Estienne"/>
        </authorList>
    </citation>
    <scope>NUCLEOTIDE SEQUENCE [LARGE SCALE GENOMIC DNA]</scope>
    <source>
        <strain evidence="1 2">130c</strain>
    </source>
</reference>
<dbReference type="InParanoid" id="A0A078BBG5"/>
<evidence type="ECO:0000313" key="2">
    <source>
        <dbReference type="Proteomes" id="UP000039865"/>
    </source>
</evidence>